<evidence type="ECO:0000313" key="1">
    <source>
        <dbReference type="EMBL" id="KXY51241.1"/>
    </source>
</evidence>
<dbReference type="RefSeq" id="WP_061662578.1">
    <property type="nucleotide sequence ID" value="NZ_LOMO01000001.1"/>
</dbReference>
<accession>A0A9X0MK25</accession>
<dbReference type="Proteomes" id="UP000075476">
    <property type="component" value="Unassembled WGS sequence"/>
</dbReference>
<comment type="caution">
    <text evidence="1">The sequence shown here is derived from an EMBL/GenBank/DDBJ whole genome shotgun (WGS) entry which is preliminary data.</text>
</comment>
<dbReference type="AlphaFoldDB" id="A0A9X0MK25"/>
<name>A0A9X0MK25_BACCE</name>
<dbReference type="EMBL" id="LOMO01000001">
    <property type="protein sequence ID" value="KXY51241.1"/>
    <property type="molecule type" value="Genomic_DNA"/>
</dbReference>
<proteinExistence type="predicted"/>
<gene>
    <name evidence="1" type="ORF">AT268_32640</name>
</gene>
<reference evidence="1 2" key="1">
    <citation type="submission" date="2015-12" db="EMBL/GenBank/DDBJ databases">
        <title>Bacillus cereus Group isolate.</title>
        <authorList>
            <person name="Kovac J."/>
        </authorList>
    </citation>
    <scope>NUCLEOTIDE SEQUENCE [LARGE SCALE GENOMIC DNA]</scope>
    <source>
        <strain evidence="1 2">FSL K6-0073</strain>
    </source>
</reference>
<protein>
    <submittedName>
        <fullName evidence="1">Uncharacterized protein</fullName>
    </submittedName>
</protein>
<sequence>MCKKVIRVSGGLYVKKMRKGSSFGRAVLFTLDLQEAKQIEDRDMEDLIPYLNKHVGENKFKFESIQVRLTEQTVFKSSIVYIELKSGELIENKDSEGFNLATASEIKQQLQSTQTYYCCVDEVTTVTIQSLDVKRIWSERESA</sequence>
<organism evidence="1 2">
    <name type="scientific">Bacillus cereus</name>
    <dbReference type="NCBI Taxonomy" id="1396"/>
    <lineage>
        <taxon>Bacteria</taxon>
        <taxon>Bacillati</taxon>
        <taxon>Bacillota</taxon>
        <taxon>Bacilli</taxon>
        <taxon>Bacillales</taxon>
        <taxon>Bacillaceae</taxon>
        <taxon>Bacillus</taxon>
        <taxon>Bacillus cereus group</taxon>
    </lineage>
</organism>
<evidence type="ECO:0000313" key="2">
    <source>
        <dbReference type="Proteomes" id="UP000075476"/>
    </source>
</evidence>